<dbReference type="AlphaFoldDB" id="A0A5C8I1Y6"/>
<feature type="compositionally biased region" description="Low complexity" evidence="1">
    <location>
        <begin position="68"/>
        <end position="104"/>
    </location>
</feature>
<keyword evidence="2" id="KW-0472">Membrane</keyword>
<organism evidence="3 4">
    <name type="scientific">Microbacterium hatanonis</name>
    <dbReference type="NCBI Taxonomy" id="404366"/>
    <lineage>
        <taxon>Bacteria</taxon>
        <taxon>Bacillati</taxon>
        <taxon>Actinomycetota</taxon>
        <taxon>Actinomycetes</taxon>
        <taxon>Micrococcales</taxon>
        <taxon>Microbacteriaceae</taxon>
        <taxon>Microbacterium</taxon>
    </lineage>
</organism>
<dbReference type="EMBL" id="VRSV01000001">
    <property type="protein sequence ID" value="TXK13017.1"/>
    <property type="molecule type" value="Genomic_DNA"/>
</dbReference>
<feature type="region of interest" description="Disordered" evidence="1">
    <location>
        <begin position="62"/>
        <end position="104"/>
    </location>
</feature>
<proteinExistence type="predicted"/>
<reference evidence="3 4" key="1">
    <citation type="submission" date="2019-08" db="EMBL/GenBank/DDBJ databases">
        <authorList>
            <person name="Dong K."/>
        </authorList>
    </citation>
    <scope>NUCLEOTIDE SEQUENCE [LARGE SCALE GENOMIC DNA]</scope>
    <source>
        <strain evidence="3 4">JCM14558</strain>
    </source>
</reference>
<comment type="caution">
    <text evidence="3">The sequence shown here is derived from an EMBL/GenBank/DDBJ whole genome shotgun (WGS) entry which is preliminary data.</text>
</comment>
<dbReference type="OrthoDB" id="5084201at2"/>
<evidence type="ECO:0000313" key="3">
    <source>
        <dbReference type="EMBL" id="TXK13017.1"/>
    </source>
</evidence>
<feature type="transmembrane region" description="Helical" evidence="2">
    <location>
        <begin position="39"/>
        <end position="60"/>
    </location>
</feature>
<evidence type="ECO:0000256" key="2">
    <source>
        <dbReference type="SAM" id="Phobius"/>
    </source>
</evidence>
<dbReference type="GO" id="GO:0051213">
    <property type="term" value="F:dioxygenase activity"/>
    <property type="evidence" value="ECO:0007669"/>
    <property type="project" value="UniProtKB-KW"/>
</dbReference>
<dbReference type="Proteomes" id="UP000321034">
    <property type="component" value="Unassembled WGS sequence"/>
</dbReference>
<keyword evidence="4" id="KW-1185">Reference proteome</keyword>
<evidence type="ECO:0000256" key="1">
    <source>
        <dbReference type="SAM" id="MobiDB-lite"/>
    </source>
</evidence>
<keyword evidence="2" id="KW-1133">Transmembrane helix</keyword>
<keyword evidence="2" id="KW-0812">Transmembrane</keyword>
<keyword evidence="3" id="KW-0223">Dioxygenase</keyword>
<gene>
    <name evidence="3" type="ORF">FVP77_06150</name>
</gene>
<dbReference type="RefSeq" id="WP_147893703.1">
    <property type="nucleotide sequence ID" value="NZ_BAAANR010000001.1"/>
</dbReference>
<protein>
    <submittedName>
        <fullName evidence="3">Dioxygenase</fullName>
    </submittedName>
</protein>
<name>A0A5C8I1Y6_9MICO</name>
<keyword evidence="3" id="KW-0560">Oxidoreductase</keyword>
<accession>A0A5C8I1Y6</accession>
<sequence>MATGGKDRSAKAARERARIYQARQELHAAQKQRRTRDNLIAGVAGAVIVLAAIGAQVAYFTAGPGAPEPVATSEPSPSTSTAPGTESTQAPTPDATEPAATPTP</sequence>
<evidence type="ECO:0000313" key="4">
    <source>
        <dbReference type="Proteomes" id="UP000321034"/>
    </source>
</evidence>